<evidence type="ECO:0000313" key="3">
    <source>
        <dbReference type="Proteomes" id="UP000245535"/>
    </source>
</evidence>
<organism evidence="2 3">
    <name type="scientific">Sediminitomix flava</name>
    <dbReference type="NCBI Taxonomy" id="379075"/>
    <lineage>
        <taxon>Bacteria</taxon>
        <taxon>Pseudomonadati</taxon>
        <taxon>Bacteroidota</taxon>
        <taxon>Cytophagia</taxon>
        <taxon>Cytophagales</taxon>
        <taxon>Flammeovirgaceae</taxon>
        <taxon>Sediminitomix</taxon>
    </lineage>
</organism>
<dbReference type="EMBL" id="QGDO01000001">
    <property type="protein sequence ID" value="PWJ44748.1"/>
    <property type="molecule type" value="Genomic_DNA"/>
</dbReference>
<dbReference type="InterPro" id="IPR016181">
    <property type="entry name" value="Acyl_CoA_acyltransferase"/>
</dbReference>
<dbReference type="PROSITE" id="PS51186">
    <property type="entry name" value="GNAT"/>
    <property type="match status" value="1"/>
</dbReference>
<protein>
    <submittedName>
        <fullName evidence="2">RimJ/RimL family protein N-acetyltransferase</fullName>
    </submittedName>
</protein>
<keyword evidence="2" id="KW-0808">Transferase</keyword>
<dbReference type="Pfam" id="PF13302">
    <property type="entry name" value="Acetyltransf_3"/>
    <property type="match status" value="1"/>
</dbReference>
<accession>A0A315ZIU8</accession>
<dbReference type="GO" id="GO:0016747">
    <property type="term" value="F:acyltransferase activity, transferring groups other than amino-acyl groups"/>
    <property type="evidence" value="ECO:0007669"/>
    <property type="project" value="InterPro"/>
</dbReference>
<dbReference type="Gene3D" id="3.40.630.30">
    <property type="match status" value="1"/>
</dbReference>
<dbReference type="InterPro" id="IPR000182">
    <property type="entry name" value="GNAT_dom"/>
</dbReference>
<gene>
    <name evidence="2" type="ORF">BC781_1011119</name>
</gene>
<evidence type="ECO:0000313" key="2">
    <source>
        <dbReference type="EMBL" id="PWJ44748.1"/>
    </source>
</evidence>
<reference evidence="2 3" key="1">
    <citation type="submission" date="2018-03" db="EMBL/GenBank/DDBJ databases">
        <title>Genomic Encyclopedia of Archaeal and Bacterial Type Strains, Phase II (KMG-II): from individual species to whole genera.</title>
        <authorList>
            <person name="Goeker M."/>
        </authorList>
    </citation>
    <scope>NUCLEOTIDE SEQUENCE [LARGE SCALE GENOMIC DNA]</scope>
    <source>
        <strain evidence="2 3">DSM 28229</strain>
    </source>
</reference>
<dbReference type="RefSeq" id="WP_109616221.1">
    <property type="nucleotide sequence ID" value="NZ_QGDO01000001.1"/>
</dbReference>
<dbReference type="OrthoDB" id="9788916at2"/>
<feature type="domain" description="N-acetyltransferase" evidence="1">
    <location>
        <begin position="9"/>
        <end position="166"/>
    </location>
</feature>
<dbReference type="PANTHER" id="PTHR43792:SF1">
    <property type="entry name" value="N-ACETYLTRANSFERASE DOMAIN-CONTAINING PROTEIN"/>
    <property type="match status" value="1"/>
</dbReference>
<keyword evidence="3" id="KW-1185">Reference proteome</keyword>
<sequence>MIIAETERLILRELNVSDAKDFYELNTDPEVLKYTGDSPFSSISEAENFLGNYTDYQKNGFGRWAVVLKESNQFIGWCGLKLNEENLVDIGFRFFQTEWGKGYATESALACIAYGFHQLQLKKIIGRASKDNLASLKVLEKIGMKVWKEDSCEGIENAIYYQIEAK</sequence>
<comment type="caution">
    <text evidence="2">The sequence shown here is derived from an EMBL/GenBank/DDBJ whole genome shotgun (WGS) entry which is preliminary data.</text>
</comment>
<dbReference type="Proteomes" id="UP000245535">
    <property type="component" value="Unassembled WGS sequence"/>
</dbReference>
<dbReference type="SUPFAM" id="SSF55729">
    <property type="entry name" value="Acyl-CoA N-acyltransferases (Nat)"/>
    <property type="match status" value="1"/>
</dbReference>
<dbReference type="AlphaFoldDB" id="A0A315ZIU8"/>
<dbReference type="PANTHER" id="PTHR43792">
    <property type="entry name" value="GNAT FAMILY, PUTATIVE (AFU_ORTHOLOGUE AFUA_3G00765)-RELATED-RELATED"/>
    <property type="match status" value="1"/>
</dbReference>
<proteinExistence type="predicted"/>
<name>A0A315ZIU8_SEDFL</name>
<evidence type="ECO:0000259" key="1">
    <source>
        <dbReference type="PROSITE" id="PS51186"/>
    </source>
</evidence>
<dbReference type="InterPro" id="IPR051531">
    <property type="entry name" value="N-acetyltransferase"/>
</dbReference>